<evidence type="ECO:0000256" key="3">
    <source>
        <dbReference type="ARBA" id="ARBA00022475"/>
    </source>
</evidence>
<gene>
    <name evidence="9" type="primary">araP_1</name>
    <name evidence="9" type="ORF">CLORY_02490</name>
</gene>
<evidence type="ECO:0000256" key="5">
    <source>
        <dbReference type="ARBA" id="ARBA00022989"/>
    </source>
</evidence>
<dbReference type="InterPro" id="IPR035906">
    <property type="entry name" value="MetI-like_sf"/>
</dbReference>
<dbReference type="STRING" id="1450648.CLORY_02490"/>
<feature type="transmembrane region" description="Helical" evidence="7">
    <location>
        <begin position="131"/>
        <end position="152"/>
    </location>
</feature>
<evidence type="ECO:0000256" key="7">
    <source>
        <dbReference type="RuleBase" id="RU363032"/>
    </source>
</evidence>
<comment type="caution">
    <text evidence="9">The sequence shown here is derived from an EMBL/GenBank/DDBJ whole genome shotgun (WGS) entry which is preliminary data.</text>
</comment>
<dbReference type="PANTHER" id="PTHR30193">
    <property type="entry name" value="ABC TRANSPORTER PERMEASE PROTEIN"/>
    <property type="match status" value="1"/>
</dbReference>
<proteinExistence type="inferred from homology"/>
<keyword evidence="2 7" id="KW-0813">Transport</keyword>
<keyword evidence="4 7" id="KW-0812">Transmembrane</keyword>
<evidence type="ECO:0000313" key="9">
    <source>
        <dbReference type="EMBL" id="OPJ65249.1"/>
    </source>
</evidence>
<keyword evidence="3" id="KW-1003">Cell membrane</keyword>
<keyword evidence="5 7" id="KW-1133">Transmembrane helix</keyword>
<evidence type="ECO:0000256" key="2">
    <source>
        <dbReference type="ARBA" id="ARBA00022448"/>
    </source>
</evidence>
<sequence>MKNIAVTVSPHRGKKYKLNKKRREALEGWAFVGVGFLLFLIFIAYPLIKNIMMAFMNYSVNPDKPSTFIGLANFKKAFFPGGAINESQKFYLSLRNTLLAVIVTVPFQWFLGMIIAIIIESLSKGKVLYRFLLYIPVISDWIVVAILFKYIFQDTRGALVNSILLSLHFISQPVSWLQNEWTGNIVIWALCIWKGIGWVMIMYTAAIQDLPKDIYEAADVDGASKRQQMWKITLPLLASRTYFIIINLIIGAFNIMLQVMLVTGGGPMGKTDVLLDYMYNKAFSSFDFGYAAALSLIMSVILIIISTVQRKITKDVEIQF</sequence>
<dbReference type="GO" id="GO:0005886">
    <property type="term" value="C:plasma membrane"/>
    <property type="evidence" value="ECO:0007669"/>
    <property type="project" value="UniProtKB-SubCell"/>
</dbReference>
<dbReference type="EMBL" id="MZGV01000001">
    <property type="protein sequence ID" value="OPJ65249.1"/>
    <property type="molecule type" value="Genomic_DNA"/>
</dbReference>
<feature type="transmembrane region" description="Helical" evidence="7">
    <location>
        <begin position="28"/>
        <end position="48"/>
    </location>
</feature>
<dbReference type="InterPro" id="IPR051393">
    <property type="entry name" value="ABC_transporter_permease"/>
</dbReference>
<name>A0A1V4IZC5_9CLOT</name>
<reference evidence="9 10" key="1">
    <citation type="submission" date="2017-03" db="EMBL/GenBank/DDBJ databases">
        <title>Genome sequence of Clostridium oryzae DSM 28571.</title>
        <authorList>
            <person name="Poehlein A."/>
            <person name="Daniel R."/>
        </authorList>
    </citation>
    <scope>NUCLEOTIDE SEQUENCE [LARGE SCALE GENOMIC DNA]</scope>
    <source>
        <strain evidence="9 10">DSM 28571</strain>
    </source>
</reference>
<evidence type="ECO:0000256" key="4">
    <source>
        <dbReference type="ARBA" id="ARBA00022692"/>
    </source>
</evidence>
<dbReference type="AlphaFoldDB" id="A0A1V4IZC5"/>
<dbReference type="SUPFAM" id="SSF161098">
    <property type="entry name" value="MetI-like"/>
    <property type="match status" value="1"/>
</dbReference>
<dbReference type="Proteomes" id="UP000190080">
    <property type="component" value="Unassembled WGS sequence"/>
</dbReference>
<dbReference type="PANTHER" id="PTHR30193:SF37">
    <property type="entry name" value="INNER MEMBRANE ABC TRANSPORTER PERMEASE PROTEIN YCJO"/>
    <property type="match status" value="1"/>
</dbReference>
<feature type="transmembrane region" description="Helical" evidence="7">
    <location>
        <begin position="241"/>
        <end position="262"/>
    </location>
</feature>
<evidence type="ECO:0000313" key="10">
    <source>
        <dbReference type="Proteomes" id="UP000190080"/>
    </source>
</evidence>
<dbReference type="OrthoDB" id="42615at2"/>
<dbReference type="InterPro" id="IPR000515">
    <property type="entry name" value="MetI-like"/>
</dbReference>
<feature type="transmembrane region" description="Helical" evidence="7">
    <location>
        <begin position="282"/>
        <end position="305"/>
    </location>
</feature>
<dbReference type="Gene3D" id="1.10.3720.10">
    <property type="entry name" value="MetI-like"/>
    <property type="match status" value="1"/>
</dbReference>
<evidence type="ECO:0000256" key="6">
    <source>
        <dbReference type="ARBA" id="ARBA00023136"/>
    </source>
</evidence>
<protein>
    <submittedName>
        <fullName evidence="9">L-arabinose transport system permease protein AraP</fullName>
    </submittedName>
</protein>
<dbReference type="CDD" id="cd06261">
    <property type="entry name" value="TM_PBP2"/>
    <property type="match status" value="1"/>
</dbReference>
<comment type="subcellular location">
    <subcellularLocation>
        <location evidence="1 7">Cell membrane</location>
        <topology evidence="1 7">Multi-pass membrane protein</topology>
    </subcellularLocation>
</comment>
<evidence type="ECO:0000259" key="8">
    <source>
        <dbReference type="PROSITE" id="PS50928"/>
    </source>
</evidence>
<dbReference type="GO" id="GO:0055085">
    <property type="term" value="P:transmembrane transport"/>
    <property type="evidence" value="ECO:0007669"/>
    <property type="project" value="InterPro"/>
</dbReference>
<comment type="similarity">
    <text evidence="7">Belongs to the binding-protein-dependent transport system permease family.</text>
</comment>
<feature type="transmembrane region" description="Helical" evidence="7">
    <location>
        <begin position="98"/>
        <end position="119"/>
    </location>
</feature>
<evidence type="ECO:0000256" key="1">
    <source>
        <dbReference type="ARBA" id="ARBA00004651"/>
    </source>
</evidence>
<organism evidence="9 10">
    <name type="scientific">Clostridium oryzae</name>
    <dbReference type="NCBI Taxonomy" id="1450648"/>
    <lineage>
        <taxon>Bacteria</taxon>
        <taxon>Bacillati</taxon>
        <taxon>Bacillota</taxon>
        <taxon>Clostridia</taxon>
        <taxon>Eubacteriales</taxon>
        <taxon>Clostridiaceae</taxon>
        <taxon>Clostridium</taxon>
    </lineage>
</organism>
<dbReference type="RefSeq" id="WP_079421747.1">
    <property type="nucleotide sequence ID" value="NZ_MZGV01000001.1"/>
</dbReference>
<keyword evidence="10" id="KW-1185">Reference proteome</keyword>
<keyword evidence="6 7" id="KW-0472">Membrane</keyword>
<dbReference type="Pfam" id="PF00528">
    <property type="entry name" value="BPD_transp_1"/>
    <property type="match status" value="1"/>
</dbReference>
<dbReference type="PROSITE" id="PS50928">
    <property type="entry name" value="ABC_TM1"/>
    <property type="match status" value="1"/>
</dbReference>
<feature type="transmembrane region" description="Helical" evidence="7">
    <location>
        <begin position="185"/>
        <end position="206"/>
    </location>
</feature>
<feature type="domain" description="ABC transmembrane type-1" evidence="8">
    <location>
        <begin position="94"/>
        <end position="309"/>
    </location>
</feature>
<accession>A0A1V4IZC5</accession>